<dbReference type="EMBL" id="JACBYR010000001">
    <property type="protein sequence ID" value="NYE82114.1"/>
    <property type="molecule type" value="Genomic_DNA"/>
</dbReference>
<dbReference type="AlphaFoldDB" id="A0A7Y9ITQ4"/>
<dbReference type="InterPro" id="IPR026286">
    <property type="entry name" value="MaiA/AMDase"/>
</dbReference>
<evidence type="ECO:0000313" key="1">
    <source>
        <dbReference type="EMBL" id="NYE82114.1"/>
    </source>
</evidence>
<dbReference type="Pfam" id="PF17645">
    <property type="entry name" value="Amdase"/>
    <property type="match status" value="1"/>
</dbReference>
<dbReference type="InterPro" id="IPR053714">
    <property type="entry name" value="Iso_Racemase_Enz_sf"/>
</dbReference>
<dbReference type="PANTHER" id="PTHR40267:SF1">
    <property type="entry name" value="BLR3294 PROTEIN"/>
    <property type="match status" value="1"/>
</dbReference>
<dbReference type="PANTHER" id="PTHR40267">
    <property type="entry name" value="BLR3294 PROTEIN"/>
    <property type="match status" value="1"/>
</dbReference>
<comment type="caution">
    <text evidence="1">The sequence shown here is derived from an EMBL/GenBank/DDBJ whole genome shotgun (WGS) entry which is preliminary data.</text>
</comment>
<proteinExistence type="predicted"/>
<keyword evidence="1" id="KW-0456">Lyase</keyword>
<name>A0A7Y9ITQ4_9BURK</name>
<evidence type="ECO:0000313" key="2">
    <source>
        <dbReference type="Proteomes" id="UP000542125"/>
    </source>
</evidence>
<dbReference type="Proteomes" id="UP000542125">
    <property type="component" value="Unassembled WGS sequence"/>
</dbReference>
<sequence>MKAVALYSHYGWKAKIGLIVPSTNIVNEPEFWQMAPDGVAIFTARAMLLGAASEESYYRMAAAVDGAAEQLATAEVDIVAYGCTSGSFVCPMDEIVDGMAKRTGTPAIAAAGAVVAALRALGAKRVALGTPYVDFVNQREVAFLQEYGFDVTAMQGLLLGETQEERRAIGRVPPEAIYRLARAIDRPDADVIFLSCTNLASLDMIAEIEQELGKPVVTSNQACFWACLRRLGLKMPVSGYGTLLETCLDPITDADFALTTPAR</sequence>
<dbReference type="RefSeq" id="WP_179584667.1">
    <property type="nucleotide sequence ID" value="NZ_JACBYR010000001.1"/>
</dbReference>
<accession>A0A7Y9ITQ4</accession>
<reference evidence="1 2" key="1">
    <citation type="submission" date="2020-07" db="EMBL/GenBank/DDBJ databases">
        <title>Genomic Encyclopedia of Type Strains, Phase IV (KMG-V): Genome sequencing to study the core and pangenomes of soil and plant-associated prokaryotes.</title>
        <authorList>
            <person name="Whitman W."/>
        </authorList>
    </citation>
    <scope>NUCLEOTIDE SEQUENCE [LARGE SCALE GENOMIC DNA]</scope>
    <source>
        <strain evidence="1 2">SAS40</strain>
    </source>
</reference>
<dbReference type="GO" id="GO:0047436">
    <property type="term" value="F:arylmalonate decarboxylase activity"/>
    <property type="evidence" value="ECO:0007669"/>
    <property type="project" value="UniProtKB-EC"/>
</dbReference>
<protein>
    <submittedName>
        <fullName evidence="1">Arylmalonate decarboxylase</fullName>
        <ecNumber evidence="1">4.1.1.76</ecNumber>
    </submittedName>
</protein>
<dbReference type="Gene3D" id="3.40.50.12500">
    <property type="match status" value="1"/>
</dbReference>
<dbReference type="PIRSF" id="PIRSF015736">
    <property type="entry name" value="MI"/>
    <property type="match status" value="1"/>
</dbReference>
<keyword evidence="2" id="KW-1185">Reference proteome</keyword>
<gene>
    <name evidence="1" type="ORF">FHW18_001385</name>
</gene>
<dbReference type="EC" id="4.1.1.76" evidence="1"/>
<organism evidence="1 2">
    <name type="scientific">Pigmentiphaga litoralis</name>
    <dbReference type="NCBI Taxonomy" id="516702"/>
    <lineage>
        <taxon>Bacteria</taxon>
        <taxon>Pseudomonadati</taxon>
        <taxon>Pseudomonadota</taxon>
        <taxon>Betaproteobacteria</taxon>
        <taxon>Burkholderiales</taxon>
        <taxon>Alcaligenaceae</taxon>
        <taxon>Pigmentiphaga</taxon>
    </lineage>
</organism>